<evidence type="ECO:0000256" key="8">
    <source>
        <dbReference type="ARBA" id="ARBA00022692"/>
    </source>
</evidence>
<feature type="transmembrane region" description="Helical" evidence="13">
    <location>
        <begin position="264"/>
        <end position="282"/>
    </location>
</feature>
<evidence type="ECO:0000313" key="15">
    <source>
        <dbReference type="Proteomes" id="UP000754750"/>
    </source>
</evidence>
<organism evidence="14 15">
    <name type="scientific">Faecalispora sporosphaeroides</name>
    <dbReference type="NCBI Taxonomy" id="1549"/>
    <lineage>
        <taxon>Bacteria</taxon>
        <taxon>Bacillati</taxon>
        <taxon>Bacillota</taxon>
        <taxon>Clostridia</taxon>
        <taxon>Eubacteriales</taxon>
        <taxon>Oscillospiraceae</taxon>
        <taxon>Faecalispora</taxon>
    </lineage>
</organism>
<evidence type="ECO:0000256" key="12">
    <source>
        <dbReference type="ARBA" id="ARBA00031636"/>
    </source>
</evidence>
<feature type="transmembrane region" description="Helical" evidence="13">
    <location>
        <begin position="196"/>
        <end position="216"/>
    </location>
</feature>
<dbReference type="PANTHER" id="PTHR43298:SF2">
    <property type="entry name" value="FMN_FAD EXPORTER YEEO-RELATED"/>
    <property type="match status" value="1"/>
</dbReference>
<dbReference type="Proteomes" id="UP000754750">
    <property type="component" value="Unassembled WGS sequence"/>
</dbReference>
<comment type="caution">
    <text evidence="14">The sequence shown here is derived from an EMBL/GenBank/DDBJ whole genome shotgun (WGS) entry which is preliminary data.</text>
</comment>
<comment type="function">
    <text evidence="1">Multidrug efflux pump.</text>
</comment>
<feature type="transmembrane region" description="Helical" evidence="13">
    <location>
        <begin position="85"/>
        <end position="106"/>
    </location>
</feature>
<keyword evidence="11 13" id="KW-0472">Membrane</keyword>
<dbReference type="NCBIfam" id="TIGR00797">
    <property type="entry name" value="matE"/>
    <property type="match status" value="1"/>
</dbReference>
<feature type="transmembrane region" description="Helical" evidence="13">
    <location>
        <begin position="294"/>
        <end position="314"/>
    </location>
</feature>
<name>A0A928KYV9_9FIRM</name>
<dbReference type="Pfam" id="PF01554">
    <property type="entry name" value="MatE"/>
    <property type="match status" value="2"/>
</dbReference>
<dbReference type="InterPro" id="IPR048279">
    <property type="entry name" value="MdtK-like"/>
</dbReference>
<dbReference type="InterPro" id="IPR002528">
    <property type="entry name" value="MATE_fam"/>
</dbReference>
<feature type="transmembrane region" description="Helical" evidence="13">
    <location>
        <begin position="171"/>
        <end position="189"/>
    </location>
</feature>
<evidence type="ECO:0000256" key="7">
    <source>
        <dbReference type="ARBA" id="ARBA00022475"/>
    </source>
</evidence>
<keyword evidence="5" id="KW-0813">Transport</keyword>
<evidence type="ECO:0000256" key="9">
    <source>
        <dbReference type="ARBA" id="ARBA00022989"/>
    </source>
</evidence>
<keyword evidence="6" id="KW-0050">Antiport</keyword>
<feature type="transmembrane region" description="Helical" evidence="13">
    <location>
        <begin position="344"/>
        <end position="367"/>
    </location>
</feature>
<accession>A0A928KYV9</accession>
<evidence type="ECO:0000256" key="4">
    <source>
        <dbReference type="ARBA" id="ARBA00020268"/>
    </source>
</evidence>
<feature type="transmembrane region" description="Helical" evidence="13">
    <location>
        <begin position="127"/>
        <end position="151"/>
    </location>
</feature>
<dbReference type="GO" id="GO:0006811">
    <property type="term" value="P:monoatomic ion transport"/>
    <property type="evidence" value="ECO:0007669"/>
    <property type="project" value="UniProtKB-KW"/>
</dbReference>
<gene>
    <name evidence="14" type="ORF">E7512_10330</name>
</gene>
<dbReference type="InterPro" id="IPR050222">
    <property type="entry name" value="MATE_MdtK"/>
</dbReference>
<dbReference type="GO" id="GO:0005886">
    <property type="term" value="C:plasma membrane"/>
    <property type="evidence" value="ECO:0007669"/>
    <property type="project" value="UniProtKB-SubCell"/>
</dbReference>
<dbReference type="EMBL" id="SVNY01000005">
    <property type="protein sequence ID" value="MBE6833952.1"/>
    <property type="molecule type" value="Genomic_DNA"/>
</dbReference>
<evidence type="ECO:0000256" key="1">
    <source>
        <dbReference type="ARBA" id="ARBA00003408"/>
    </source>
</evidence>
<feature type="transmembrane region" description="Helical" evidence="13">
    <location>
        <begin position="387"/>
        <end position="405"/>
    </location>
</feature>
<comment type="similarity">
    <text evidence="3">Belongs to the multi antimicrobial extrusion (MATE) (TC 2.A.66.1) family.</text>
</comment>
<dbReference type="PIRSF" id="PIRSF006603">
    <property type="entry name" value="DinF"/>
    <property type="match status" value="1"/>
</dbReference>
<evidence type="ECO:0000256" key="6">
    <source>
        <dbReference type="ARBA" id="ARBA00022449"/>
    </source>
</evidence>
<evidence type="ECO:0000256" key="10">
    <source>
        <dbReference type="ARBA" id="ARBA00023065"/>
    </source>
</evidence>
<dbReference type="PANTHER" id="PTHR43298">
    <property type="entry name" value="MULTIDRUG RESISTANCE PROTEIN NORM-RELATED"/>
    <property type="match status" value="1"/>
</dbReference>
<reference evidence="14" key="1">
    <citation type="submission" date="2019-04" db="EMBL/GenBank/DDBJ databases">
        <title>Evolution of Biomass-Degrading Anaerobic Consortia Revealed by Metagenomics.</title>
        <authorList>
            <person name="Peng X."/>
        </authorList>
    </citation>
    <scope>NUCLEOTIDE SEQUENCE</scope>
    <source>
        <strain evidence="14">SIG551</strain>
    </source>
</reference>
<sequence length="479" mass="52432">MPKYSFKGIGVILLHSKTLLIIKQRTSHLLEKYLSGKSIHYQQVLALALPVFLEQAFILGINFFNTALISTAGVAAISAVNMVDSLNLLMTTILVAVATGGTVVVAQYQGSRNQEMVSRSTEQTVAAVPLLAIGLGVVLILFRDPILWLLFGSADADVFSNSRLYLLGSVLSYPAFGLYQGCVCCLRGVGRTRPALALTLITNVSYVLLNLLFISVFHWGVIGMAVAVNIARGLGAACSLLFLIRLDDTLHFDYRGALRLNQDILRRIMYIGLPFAAEQVFFNGGKLLTQTYIVALGTLAITANAIAWSIIMVLQIPSNTVSQVAVTIIGQCMGQRQIDDSRKFIRTFVILSSVFYLIMLLLVQPMLPGLIGVFNPPEQIIPEVRRIVIVTAIAMPFVWSLSFIIPASIRAAGDAKFSSVVSLCCMWTFRVAGGWLLAIPLGFGLIGIYLAMILEWAIRAGIFLFRVKGNKWYAHHLID</sequence>
<dbReference type="AlphaFoldDB" id="A0A928KYV9"/>
<evidence type="ECO:0000256" key="5">
    <source>
        <dbReference type="ARBA" id="ARBA00022448"/>
    </source>
</evidence>
<evidence type="ECO:0000256" key="2">
    <source>
        <dbReference type="ARBA" id="ARBA00004651"/>
    </source>
</evidence>
<dbReference type="GO" id="GO:0042910">
    <property type="term" value="F:xenobiotic transmembrane transporter activity"/>
    <property type="evidence" value="ECO:0007669"/>
    <property type="project" value="InterPro"/>
</dbReference>
<comment type="subcellular location">
    <subcellularLocation>
        <location evidence="2">Cell membrane</location>
        <topology evidence="2">Multi-pass membrane protein</topology>
    </subcellularLocation>
</comment>
<feature type="transmembrane region" description="Helical" evidence="13">
    <location>
        <begin position="222"/>
        <end position="244"/>
    </location>
</feature>
<keyword evidence="7" id="KW-1003">Cell membrane</keyword>
<keyword evidence="10" id="KW-0406">Ion transport</keyword>
<keyword evidence="9 13" id="KW-1133">Transmembrane helix</keyword>
<keyword evidence="8 13" id="KW-0812">Transmembrane</keyword>
<dbReference type="GO" id="GO:0015297">
    <property type="term" value="F:antiporter activity"/>
    <property type="evidence" value="ECO:0007669"/>
    <property type="project" value="UniProtKB-KW"/>
</dbReference>
<proteinExistence type="inferred from homology"/>
<evidence type="ECO:0000313" key="14">
    <source>
        <dbReference type="EMBL" id="MBE6833952.1"/>
    </source>
</evidence>
<evidence type="ECO:0000256" key="13">
    <source>
        <dbReference type="SAM" id="Phobius"/>
    </source>
</evidence>
<evidence type="ECO:0000256" key="3">
    <source>
        <dbReference type="ARBA" id="ARBA00010199"/>
    </source>
</evidence>
<protein>
    <recommendedName>
        <fullName evidence="4">Probable multidrug resistance protein NorM</fullName>
    </recommendedName>
    <alternativeName>
        <fullName evidence="12">Multidrug-efflux transporter</fullName>
    </alternativeName>
</protein>
<evidence type="ECO:0000256" key="11">
    <source>
        <dbReference type="ARBA" id="ARBA00023136"/>
    </source>
</evidence>